<feature type="compositionally biased region" description="Basic and acidic residues" evidence="1">
    <location>
        <begin position="1"/>
        <end position="10"/>
    </location>
</feature>
<evidence type="ECO:0000256" key="1">
    <source>
        <dbReference type="SAM" id="MobiDB-lite"/>
    </source>
</evidence>
<protein>
    <submittedName>
        <fullName evidence="2">3-dehydroquinate dehydratase II</fullName>
        <ecNumber evidence="2">4.2.1.10</ecNumber>
    </submittedName>
</protein>
<feature type="region of interest" description="Disordered" evidence="1">
    <location>
        <begin position="1"/>
        <end position="155"/>
    </location>
</feature>
<proteinExistence type="predicted"/>
<organism evidence="2">
    <name type="scientific">uncultured Craurococcus sp</name>
    <dbReference type="NCBI Taxonomy" id="1135998"/>
    <lineage>
        <taxon>Bacteria</taxon>
        <taxon>Pseudomonadati</taxon>
        <taxon>Pseudomonadota</taxon>
        <taxon>Alphaproteobacteria</taxon>
        <taxon>Acetobacterales</taxon>
        <taxon>Acetobacteraceae</taxon>
        <taxon>Craurococcus</taxon>
        <taxon>environmental samples</taxon>
    </lineage>
</organism>
<gene>
    <name evidence="2" type="ORF">AVDCRST_MAG27-35</name>
</gene>
<feature type="non-terminal residue" evidence="2">
    <location>
        <position position="155"/>
    </location>
</feature>
<dbReference type="GO" id="GO:0003855">
    <property type="term" value="F:3-dehydroquinate dehydratase activity"/>
    <property type="evidence" value="ECO:0007669"/>
    <property type="project" value="UniProtKB-EC"/>
</dbReference>
<dbReference type="EMBL" id="CADCTD010000002">
    <property type="protein sequence ID" value="CAA9213963.1"/>
    <property type="molecule type" value="Genomic_DNA"/>
</dbReference>
<feature type="non-terminal residue" evidence="2">
    <location>
        <position position="1"/>
    </location>
</feature>
<reference evidence="2" key="1">
    <citation type="submission" date="2020-02" db="EMBL/GenBank/DDBJ databases">
        <authorList>
            <person name="Meier V. D."/>
        </authorList>
    </citation>
    <scope>NUCLEOTIDE SEQUENCE</scope>
    <source>
        <strain evidence="2">AVDCRST_MAG27</strain>
    </source>
</reference>
<dbReference type="EC" id="4.2.1.10" evidence="2"/>
<name>A0A6J4H4E9_9PROT</name>
<accession>A0A6J4H4E9</accession>
<feature type="compositionally biased region" description="Basic and acidic residues" evidence="1">
    <location>
        <begin position="49"/>
        <end position="60"/>
    </location>
</feature>
<sequence>VAPAGRRPEWPEPQPARRAGAGEVWLRHPRRRGGALRRGGGGARPRHRLPPDERRGRADHLGAGMPRAGGGDRDQPGWLHHHLHRADGRPAGGGAAGDRGPHHQYPPPGGIPAAQLRLEGRDRGHRRAWRPGLCPGARGDGRADRQRRAGRRRSL</sequence>
<evidence type="ECO:0000313" key="2">
    <source>
        <dbReference type="EMBL" id="CAA9213963.1"/>
    </source>
</evidence>
<dbReference type="AlphaFoldDB" id="A0A6J4H4E9"/>
<keyword evidence="2" id="KW-0456">Lyase</keyword>